<protein>
    <submittedName>
        <fullName evidence="1">Uncharacterized protein</fullName>
    </submittedName>
</protein>
<name>A0AAU7V7M8_9ACTO</name>
<reference evidence="1" key="1">
    <citation type="submission" date="2023-11" db="EMBL/GenBank/DDBJ databases">
        <title>Scrofimicrobium hongkongense sp. nov., isolated from a patient with peritonitis.</title>
        <authorList>
            <person name="Lao H.Y."/>
            <person name="Wong A.Y.P."/>
            <person name="Ng T.L."/>
            <person name="Wong R.Y.L."/>
            <person name="Yau M.C.Y."/>
            <person name="Lam J.Y.W."/>
            <person name="Siu G.K.H."/>
        </authorList>
    </citation>
    <scope>NUCLEOTIDE SEQUENCE</scope>
    <source>
        <strain evidence="1">R131</strain>
    </source>
</reference>
<gene>
    <name evidence="1" type="ORF">SAC06_00615</name>
</gene>
<sequence>MKRDLWQRASELRRTQIGQQLPWVPRPKGKLTVWGLAKVGEVGRLFTHYVRPHPHPQRPVRFAELIKRAIETSPVNQAAEPAGGIDIEVEVLSGFGKPLLVSFDLCFTWHQLQEVEAKIIHEDSRDEQLQAYRVFIQDMMDRAVRALWDNGEIAPVAIRGRILITEQPDGGSEQLSDLKNLGFADEIARPEDLYEKYGAPLSDPTWRP</sequence>
<organism evidence="1">
    <name type="scientific">Scrofimicrobium appendicitidis</name>
    <dbReference type="NCBI Taxonomy" id="3079930"/>
    <lineage>
        <taxon>Bacteria</taxon>
        <taxon>Bacillati</taxon>
        <taxon>Actinomycetota</taxon>
        <taxon>Actinomycetes</taxon>
        <taxon>Actinomycetales</taxon>
        <taxon>Actinomycetaceae</taxon>
        <taxon>Scrofimicrobium</taxon>
    </lineage>
</organism>
<dbReference type="KEGG" id="sapp:SAC06_00615"/>
<dbReference type="RefSeq" id="WP_350258295.1">
    <property type="nucleotide sequence ID" value="NZ_CP138335.1"/>
</dbReference>
<evidence type="ECO:0000313" key="1">
    <source>
        <dbReference type="EMBL" id="XBW08095.1"/>
    </source>
</evidence>
<proteinExistence type="predicted"/>
<accession>A0AAU7V7M8</accession>
<dbReference type="AlphaFoldDB" id="A0AAU7V7M8"/>
<dbReference type="EMBL" id="CP138335">
    <property type="protein sequence ID" value="XBW08095.1"/>
    <property type="molecule type" value="Genomic_DNA"/>
</dbReference>